<organism evidence="3 4">
    <name type="scientific">Ottowia thiooxydans</name>
    <dbReference type="NCBI Taxonomy" id="219182"/>
    <lineage>
        <taxon>Bacteria</taxon>
        <taxon>Pseudomonadati</taxon>
        <taxon>Pseudomonadota</taxon>
        <taxon>Betaproteobacteria</taxon>
        <taxon>Burkholderiales</taxon>
        <taxon>Comamonadaceae</taxon>
        <taxon>Ottowia</taxon>
    </lineage>
</organism>
<dbReference type="PANTHER" id="PTHR46797">
    <property type="entry name" value="HTH-TYPE TRANSCRIPTIONAL REGULATOR"/>
    <property type="match status" value="1"/>
</dbReference>
<dbReference type="Gene3D" id="1.10.260.40">
    <property type="entry name" value="lambda repressor-like DNA-binding domains"/>
    <property type="match status" value="1"/>
</dbReference>
<evidence type="ECO:0000256" key="1">
    <source>
        <dbReference type="ARBA" id="ARBA00023125"/>
    </source>
</evidence>
<evidence type="ECO:0000313" key="3">
    <source>
        <dbReference type="EMBL" id="MET4574974.1"/>
    </source>
</evidence>
<dbReference type="InterPro" id="IPR010982">
    <property type="entry name" value="Lambda_DNA-bd_dom_sf"/>
</dbReference>
<proteinExistence type="predicted"/>
<name>A0ABV2Q1S4_9BURK</name>
<dbReference type="EMBL" id="JBEPSH010000001">
    <property type="protein sequence ID" value="MET4574974.1"/>
    <property type="molecule type" value="Genomic_DNA"/>
</dbReference>
<evidence type="ECO:0000313" key="4">
    <source>
        <dbReference type="Proteomes" id="UP001549320"/>
    </source>
</evidence>
<gene>
    <name evidence="3" type="ORF">ABIE13_000071</name>
</gene>
<sequence length="86" mass="9657">MAELEIAFGKALRDLRNQKSLSQEALGFEAELARNYVSQLELGSKSPSLRTIFKLCKVLETSPAAMIEDVERRMSTPKKTRADSVR</sequence>
<dbReference type="InterPro" id="IPR001387">
    <property type="entry name" value="Cro/C1-type_HTH"/>
</dbReference>
<feature type="domain" description="HTH cro/C1-type" evidence="2">
    <location>
        <begin position="12"/>
        <end position="66"/>
    </location>
</feature>
<dbReference type="Proteomes" id="UP001549320">
    <property type="component" value="Unassembled WGS sequence"/>
</dbReference>
<accession>A0ABV2Q1S4</accession>
<reference evidence="3 4" key="1">
    <citation type="submission" date="2024-06" db="EMBL/GenBank/DDBJ databases">
        <title>Sorghum-associated microbial communities from plants grown in Nebraska, USA.</title>
        <authorList>
            <person name="Schachtman D."/>
        </authorList>
    </citation>
    <scope>NUCLEOTIDE SEQUENCE [LARGE SCALE GENOMIC DNA]</scope>
    <source>
        <strain evidence="3 4">2709</strain>
    </source>
</reference>
<dbReference type="CDD" id="cd00093">
    <property type="entry name" value="HTH_XRE"/>
    <property type="match status" value="1"/>
</dbReference>
<keyword evidence="4" id="KW-1185">Reference proteome</keyword>
<evidence type="ECO:0000259" key="2">
    <source>
        <dbReference type="PROSITE" id="PS50943"/>
    </source>
</evidence>
<dbReference type="RefSeq" id="WP_354440163.1">
    <property type="nucleotide sequence ID" value="NZ_JBEPSH010000001.1"/>
</dbReference>
<dbReference type="SMART" id="SM00530">
    <property type="entry name" value="HTH_XRE"/>
    <property type="match status" value="1"/>
</dbReference>
<comment type="caution">
    <text evidence="3">The sequence shown here is derived from an EMBL/GenBank/DDBJ whole genome shotgun (WGS) entry which is preliminary data.</text>
</comment>
<protein>
    <submittedName>
        <fullName evidence="3">Transcriptional regulator with XRE-family HTH domain</fullName>
    </submittedName>
</protein>
<dbReference type="SUPFAM" id="SSF47413">
    <property type="entry name" value="lambda repressor-like DNA-binding domains"/>
    <property type="match status" value="1"/>
</dbReference>
<dbReference type="PANTHER" id="PTHR46797:SF1">
    <property type="entry name" value="METHYLPHOSPHONATE SYNTHASE"/>
    <property type="match status" value="1"/>
</dbReference>
<keyword evidence="1" id="KW-0238">DNA-binding</keyword>
<dbReference type="InterPro" id="IPR050807">
    <property type="entry name" value="TransReg_Diox_bact_type"/>
</dbReference>
<dbReference type="PROSITE" id="PS50943">
    <property type="entry name" value="HTH_CROC1"/>
    <property type="match status" value="1"/>
</dbReference>
<dbReference type="Pfam" id="PF01381">
    <property type="entry name" value="HTH_3"/>
    <property type="match status" value="1"/>
</dbReference>